<accession>A0ABX0CL84</accession>
<evidence type="ECO:0000259" key="2">
    <source>
        <dbReference type="Pfam" id="PF12697"/>
    </source>
</evidence>
<dbReference type="Gene3D" id="3.40.50.1820">
    <property type="entry name" value="alpha/beta hydrolase"/>
    <property type="match status" value="1"/>
</dbReference>
<evidence type="ECO:0000313" key="3">
    <source>
        <dbReference type="EMBL" id="NEW56313.1"/>
    </source>
</evidence>
<keyword evidence="4" id="KW-1185">Reference proteome</keyword>
<name>A0ABX0CL84_9NOCA</name>
<reference evidence="3 4" key="1">
    <citation type="submission" date="2020-01" db="EMBL/GenBank/DDBJ databases">
        <title>Genetics and antimicrobial susceptibilities of Nocardia species isolated from the soil; a comparison with species isolated from humans.</title>
        <authorList>
            <person name="Carrasco G."/>
            <person name="Monzon S."/>
            <person name="Sansegundo M."/>
            <person name="Garcia E."/>
            <person name="Garrido N."/>
            <person name="Medina M.J."/>
            <person name="Villalon P."/>
            <person name="Ramirez-Arocha A.C."/>
            <person name="Jimenez P."/>
            <person name="Cuesta I."/>
            <person name="Valdezate S."/>
        </authorList>
    </citation>
    <scope>NUCLEOTIDE SEQUENCE [LARGE SCALE GENOMIC DNA]</scope>
    <source>
        <strain evidence="3 4">CNM20110649</strain>
    </source>
</reference>
<dbReference type="Pfam" id="PF12697">
    <property type="entry name" value="Abhydrolase_6"/>
    <property type="match status" value="1"/>
</dbReference>
<organism evidence="3 4">
    <name type="scientific">Nocardia cyriacigeorgica</name>
    <dbReference type="NCBI Taxonomy" id="135487"/>
    <lineage>
        <taxon>Bacteria</taxon>
        <taxon>Bacillati</taxon>
        <taxon>Actinomycetota</taxon>
        <taxon>Actinomycetes</taxon>
        <taxon>Mycobacteriales</taxon>
        <taxon>Nocardiaceae</taxon>
        <taxon>Nocardia</taxon>
    </lineage>
</organism>
<feature type="domain" description="AB hydrolase-1" evidence="2">
    <location>
        <begin position="11"/>
        <end position="234"/>
    </location>
</feature>
<gene>
    <name evidence="3" type="ORF">GV794_11705</name>
</gene>
<dbReference type="InterPro" id="IPR045889">
    <property type="entry name" value="MES/HNL"/>
</dbReference>
<dbReference type="EMBL" id="JAAGUX010000016">
    <property type="protein sequence ID" value="NEW56313.1"/>
    <property type="molecule type" value="Genomic_DNA"/>
</dbReference>
<dbReference type="InterPro" id="IPR000073">
    <property type="entry name" value="AB_hydrolase_1"/>
</dbReference>
<evidence type="ECO:0000256" key="1">
    <source>
        <dbReference type="ARBA" id="ARBA00022801"/>
    </source>
</evidence>
<dbReference type="Proteomes" id="UP000470876">
    <property type="component" value="Unassembled WGS sequence"/>
</dbReference>
<protein>
    <submittedName>
        <fullName evidence="3">Alpha/beta hydrolase</fullName>
    </submittedName>
</protein>
<comment type="caution">
    <text evidence="3">The sequence shown here is derived from an EMBL/GenBank/DDBJ whole genome shotgun (WGS) entry which is preliminary data.</text>
</comment>
<keyword evidence="1 3" id="KW-0378">Hydrolase</keyword>
<dbReference type="GO" id="GO:0016787">
    <property type="term" value="F:hydrolase activity"/>
    <property type="evidence" value="ECO:0007669"/>
    <property type="project" value="UniProtKB-KW"/>
</dbReference>
<proteinExistence type="predicted"/>
<sequence length="242" mass="26438">MTCHAFPMARILLVPGFWLGAWAWDEVADELRRHGEDVLAMTLPGLDPQDDDRLDATLERQAQAIVDAVAPGERAVLVSHSGGGAAAYLATDLAPERFARAIYVDSAPLPNGFVLNSELDLTAREYPLPEWRDLEGAGNSLAGLDEAALSTFRARAVSEPTAVAAAPLQLSDEPAGRRIPTTVICNTFTAEVVRKLRDEGEMPMFAELSRLDAEYVDLPTGHWPMWSKPRELAELIHTIVQN</sequence>
<dbReference type="SUPFAM" id="SSF53474">
    <property type="entry name" value="alpha/beta-Hydrolases"/>
    <property type="match status" value="1"/>
</dbReference>
<dbReference type="InterPro" id="IPR029058">
    <property type="entry name" value="AB_hydrolase_fold"/>
</dbReference>
<evidence type="ECO:0000313" key="4">
    <source>
        <dbReference type="Proteomes" id="UP000470876"/>
    </source>
</evidence>
<dbReference type="PANTHER" id="PTHR10992:SF1083">
    <property type="entry name" value="METHYLESTERASE 1"/>
    <property type="match status" value="1"/>
</dbReference>
<dbReference type="PANTHER" id="PTHR10992">
    <property type="entry name" value="METHYLESTERASE FAMILY MEMBER"/>
    <property type="match status" value="1"/>
</dbReference>